<dbReference type="PANTHER" id="PTHR21485">
    <property type="entry name" value="HAD SUPERFAMILY MEMBERS CMAS AND KDSC"/>
    <property type="match status" value="1"/>
</dbReference>
<evidence type="ECO:0000256" key="1">
    <source>
        <dbReference type="ARBA" id="ARBA00001946"/>
    </source>
</evidence>
<dbReference type="EMBL" id="SDHW01000005">
    <property type="protein sequence ID" value="RXK59001.1"/>
    <property type="molecule type" value="Genomic_DNA"/>
</dbReference>
<dbReference type="GO" id="GO:0046872">
    <property type="term" value="F:metal ion binding"/>
    <property type="evidence" value="ECO:0007669"/>
    <property type="project" value="UniProtKB-KW"/>
</dbReference>
<comment type="similarity">
    <text evidence="2">Belongs to the KdsC family.</text>
</comment>
<dbReference type="PANTHER" id="PTHR21485:SF3">
    <property type="entry name" value="N-ACYLNEURAMINATE CYTIDYLYLTRANSFERASE"/>
    <property type="match status" value="1"/>
</dbReference>
<comment type="caution">
    <text evidence="8">The sequence shown here is derived from an EMBL/GenBank/DDBJ whole genome shotgun (WGS) entry which is preliminary data.</text>
</comment>
<dbReference type="SFLD" id="SFLDG01136">
    <property type="entry name" value="C1.6:_Phosphoserine_Phosphatas"/>
    <property type="match status" value="1"/>
</dbReference>
<evidence type="ECO:0000256" key="4">
    <source>
        <dbReference type="ARBA" id="ARBA00022723"/>
    </source>
</evidence>
<accession>A0A4Q1CGP0</accession>
<feature type="binding site" evidence="7">
    <location>
        <position position="18"/>
    </location>
    <ligand>
        <name>substrate</name>
    </ligand>
</feature>
<dbReference type="CDD" id="cd01630">
    <property type="entry name" value="HAD_KDO-like"/>
    <property type="match status" value="1"/>
</dbReference>
<keyword evidence="9" id="KW-1185">Reference proteome</keyword>
<dbReference type="OrthoDB" id="9805604at2"/>
<dbReference type="GO" id="GO:0016788">
    <property type="term" value="F:hydrolase activity, acting on ester bonds"/>
    <property type="evidence" value="ECO:0007669"/>
    <property type="project" value="InterPro"/>
</dbReference>
<evidence type="ECO:0000313" key="9">
    <source>
        <dbReference type="Proteomes" id="UP000290204"/>
    </source>
</evidence>
<dbReference type="SFLD" id="SFLDS00003">
    <property type="entry name" value="Haloacid_Dehalogenase"/>
    <property type="match status" value="1"/>
</dbReference>
<dbReference type="Proteomes" id="UP000290204">
    <property type="component" value="Unassembled WGS sequence"/>
</dbReference>
<feature type="binding site" evidence="7">
    <location>
        <position position="16"/>
    </location>
    <ligand>
        <name>Mg(2+)</name>
        <dbReference type="ChEBI" id="CHEBI:18420"/>
    </ligand>
</feature>
<evidence type="ECO:0000256" key="7">
    <source>
        <dbReference type="PIRSR" id="PIRSR006118-2"/>
    </source>
</evidence>
<dbReference type="RefSeq" id="WP_129132057.1">
    <property type="nucleotide sequence ID" value="NZ_SDHW01000005.1"/>
</dbReference>
<dbReference type="FunFam" id="3.40.50.1000:FF:000029">
    <property type="entry name" value="3-deoxy-D-manno-octulosonate 8-phosphate phosphatase KdsC"/>
    <property type="match status" value="1"/>
</dbReference>
<evidence type="ECO:0000313" key="8">
    <source>
        <dbReference type="EMBL" id="RXK59001.1"/>
    </source>
</evidence>
<dbReference type="SFLD" id="SFLDG01138">
    <property type="entry name" value="C1.6.2:_Deoxy-d-mannose-octulo"/>
    <property type="match status" value="1"/>
</dbReference>
<feature type="binding site" evidence="7">
    <location>
        <position position="109"/>
    </location>
    <ligand>
        <name>Mg(2+)</name>
        <dbReference type="ChEBI" id="CHEBI:18420"/>
    </ligand>
</feature>
<protein>
    <submittedName>
        <fullName evidence="8">HAD-IIIA family hydrolase</fullName>
    </submittedName>
</protein>
<dbReference type="PIRSF" id="PIRSF006118">
    <property type="entry name" value="KDO8-P_Ptase"/>
    <property type="match status" value="1"/>
</dbReference>
<proteinExistence type="inferred from homology"/>
<sequence>MNLLERFTRIKTFVFDMDGVLTDGSLIIMPGNEHIRTMNIKDGYALQLAVKKGYNVAIISGSLSKPCAERFEYLGIRNVFMKVKDKEEVLAQFLLANHLQWEETLFMGDDIPDLEVMKLVGLSACPADAVPEIKAVSTFISTVNGGKGCAREVIEKVLKLNNDWVVDAAGVSAK</sequence>
<dbReference type="Pfam" id="PF08282">
    <property type="entry name" value="Hydrolase_3"/>
    <property type="match status" value="1"/>
</dbReference>
<dbReference type="NCBIfam" id="TIGR01670">
    <property type="entry name" value="KdsC-phosphatas"/>
    <property type="match status" value="1"/>
</dbReference>
<dbReference type="Gene3D" id="3.40.50.1000">
    <property type="entry name" value="HAD superfamily/HAD-like"/>
    <property type="match status" value="1"/>
</dbReference>
<name>A0A4Q1CGP0_9BACT</name>
<dbReference type="AlphaFoldDB" id="A0A4Q1CGP0"/>
<evidence type="ECO:0000256" key="3">
    <source>
        <dbReference type="ARBA" id="ARBA00011881"/>
    </source>
</evidence>
<dbReference type="SUPFAM" id="SSF56784">
    <property type="entry name" value="HAD-like"/>
    <property type="match status" value="1"/>
</dbReference>
<comment type="cofactor">
    <cofactor evidence="1 7">
        <name>Mg(2+)</name>
        <dbReference type="ChEBI" id="CHEBI:18420"/>
    </cofactor>
</comment>
<evidence type="ECO:0000256" key="2">
    <source>
        <dbReference type="ARBA" id="ARBA00005893"/>
    </source>
</evidence>
<evidence type="ECO:0000256" key="6">
    <source>
        <dbReference type="ARBA" id="ARBA00022842"/>
    </source>
</evidence>
<organism evidence="8 9">
    <name type="scientific">Lacibacter luteus</name>
    <dbReference type="NCBI Taxonomy" id="2508719"/>
    <lineage>
        <taxon>Bacteria</taxon>
        <taxon>Pseudomonadati</taxon>
        <taxon>Bacteroidota</taxon>
        <taxon>Chitinophagia</taxon>
        <taxon>Chitinophagales</taxon>
        <taxon>Chitinophagaceae</taxon>
        <taxon>Lacibacter</taxon>
    </lineage>
</organism>
<dbReference type="InterPro" id="IPR023214">
    <property type="entry name" value="HAD_sf"/>
</dbReference>
<keyword evidence="6 7" id="KW-0460">Magnesium</keyword>
<dbReference type="GO" id="GO:0008781">
    <property type="term" value="F:N-acylneuraminate cytidylyltransferase activity"/>
    <property type="evidence" value="ECO:0007669"/>
    <property type="project" value="TreeGrafter"/>
</dbReference>
<comment type="subunit">
    <text evidence="3">Homotetramer.</text>
</comment>
<dbReference type="InterPro" id="IPR010023">
    <property type="entry name" value="KdsC_fam"/>
</dbReference>
<keyword evidence="5 8" id="KW-0378">Hydrolase</keyword>
<keyword evidence="4 7" id="KW-0479">Metal-binding</keyword>
<evidence type="ECO:0000256" key="5">
    <source>
        <dbReference type="ARBA" id="ARBA00022801"/>
    </source>
</evidence>
<dbReference type="InterPro" id="IPR050793">
    <property type="entry name" value="CMP-NeuNAc_synthase"/>
</dbReference>
<dbReference type="InterPro" id="IPR036412">
    <property type="entry name" value="HAD-like_sf"/>
</dbReference>
<gene>
    <name evidence="8" type="ORF">ESA94_16600</name>
</gene>
<reference evidence="8 9" key="1">
    <citation type="submission" date="2019-01" db="EMBL/GenBank/DDBJ databases">
        <title>Lacibacter sp. strain TTM-7.</title>
        <authorList>
            <person name="Chen W.-M."/>
        </authorList>
    </citation>
    <scope>NUCLEOTIDE SEQUENCE [LARGE SCALE GENOMIC DNA]</scope>
    <source>
        <strain evidence="8 9">TTM-7</strain>
    </source>
</reference>